<sequence length="338" mass="38539">KIKLEDPINKLLPWFDLNQQFKDSPPLTIKSILSHSSGLPRESNHPYWSWPDFPFPSKEDVVKELKNQEMLYPSSKYYQYSNLGLSLLGYVVEEVSDESFDDYVTNNILNPLMMNSTKTRMPKEEYGNILSVGYSSIKRDRDREKVNFFNADGIAAAAGFTSNVNDLAKFAAWQIQLLKSLEKNILSPSTLKNMHKVHWDDELTSVTRGLGFGVYKINGEEWVGHGGSCPGYRSQLYLSPDKGISYSVMINSSGTSPGIYITGMHEILEKVKKKKGTPSNKFMEMEGLYISQPWTSETYIQSWGDYLGLLDMPTSSPKLNLYKMIEKDTFKRILKNDE</sequence>
<feature type="non-terminal residue" evidence="2">
    <location>
        <position position="338"/>
    </location>
</feature>
<feature type="domain" description="Beta-lactamase-related" evidence="1">
    <location>
        <begin position="1"/>
        <end position="255"/>
    </location>
</feature>
<gene>
    <name evidence="2" type="ORF">METZ01_LOCUS330443</name>
</gene>
<proteinExistence type="predicted"/>
<dbReference type="InterPro" id="IPR050491">
    <property type="entry name" value="AmpC-like"/>
</dbReference>
<feature type="non-terminal residue" evidence="2">
    <location>
        <position position="1"/>
    </location>
</feature>
<organism evidence="2">
    <name type="scientific">marine metagenome</name>
    <dbReference type="NCBI Taxonomy" id="408172"/>
    <lineage>
        <taxon>unclassified sequences</taxon>
        <taxon>metagenomes</taxon>
        <taxon>ecological metagenomes</taxon>
    </lineage>
</organism>
<name>A0A382PW66_9ZZZZ</name>
<evidence type="ECO:0000259" key="1">
    <source>
        <dbReference type="Pfam" id="PF00144"/>
    </source>
</evidence>
<dbReference type="InterPro" id="IPR001466">
    <property type="entry name" value="Beta-lactam-related"/>
</dbReference>
<protein>
    <recommendedName>
        <fullName evidence="1">Beta-lactamase-related domain-containing protein</fullName>
    </recommendedName>
</protein>
<dbReference type="SUPFAM" id="SSF56601">
    <property type="entry name" value="beta-lactamase/transpeptidase-like"/>
    <property type="match status" value="1"/>
</dbReference>
<dbReference type="Gene3D" id="3.40.710.10">
    <property type="entry name" value="DD-peptidase/beta-lactamase superfamily"/>
    <property type="match status" value="1"/>
</dbReference>
<dbReference type="InterPro" id="IPR012338">
    <property type="entry name" value="Beta-lactam/transpept-like"/>
</dbReference>
<dbReference type="AlphaFoldDB" id="A0A382PW66"/>
<dbReference type="EMBL" id="UINC01110229">
    <property type="protein sequence ID" value="SVC77589.1"/>
    <property type="molecule type" value="Genomic_DNA"/>
</dbReference>
<evidence type="ECO:0000313" key="2">
    <source>
        <dbReference type="EMBL" id="SVC77589.1"/>
    </source>
</evidence>
<accession>A0A382PW66</accession>
<reference evidence="2" key="1">
    <citation type="submission" date="2018-05" db="EMBL/GenBank/DDBJ databases">
        <authorList>
            <person name="Lanie J.A."/>
            <person name="Ng W.-L."/>
            <person name="Kazmierczak K.M."/>
            <person name="Andrzejewski T.M."/>
            <person name="Davidsen T.M."/>
            <person name="Wayne K.J."/>
            <person name="Tettelin H."/>
            <person name="Glass J.I."/>
            <person name="Rusch D."/>
            <person name="Podicherti R."/>
            <person name="Tsui H.-C.T."/>
            <person name="Winkler M.E."/>
        </authorList>
    </citation>
    <scope>NUCLEOTIDE SEQUENCE</scope>
</reference>
<dbReference type="PANTHER" id="PTHR46825">
    <property type="entry name" value="D-ALANYL-D-ALANINE-CARBOXYPEPTIDASE/ENDOPEPTIDASE AMPH"/>
    <property type="match status" value="1"/>
</dbReference>
<dbReference type="Pfam" id="PF00144">
    <property type="entry name" value="Beta-lactamase"/>
    <property type="match status" value="1"/>
</dbReference>
<dbReference type="PANTHER" id="PTHR46825:SF9">
    <property type="entry name" value="BETA-LACTAMASE-RELATED DOMAIN-CONTAINING PROTEIN"/>
    <property type="match status" value="1"/>
</dbReference>